<gene>
    <name evidence="3" type="ORF">MMKA1_04420</name>
</gene>
<dbReference type="GeneID" id="41278862"/>
<keyword evidence="1" id="KW-0802">TPR repeat</keyword>
<dbReference type="InterPro" id="IPR011990">
    <property type="entry name" value="TPR-like_helical_dom_sf"/>
</dbReference>
<feature type="repeat" description="TPR" evidence="1">
    <location>
        <begin position="133"/>
        <end position="166"/>
    </location>
</feature>
<dbReference type="PROSITE" id="PS50005">
    <property type="entry name" value="TPR"/>
    <property type="match status" value="1"/>
</dbReference>
<proteinExistence type="predicted"/>
<name>A0A2Z5PCV7_METMI</name>
<accession>A0A2Z5PCV7</accession>
<dbReference type="KEGG" id="mmak:MMKA1_04420"/>
<reference evidence="3 4" key="1">
    <citation type="submission" date="2009-06" db="EMBL/GenBank/DDBJ databases">
        <title>Molecular Evidence for Microbiologically Influenced Corrosion from genome of Methanogen.</title>
        <authorList>
            <person name="Ito N."/>
            <person name="Tsurumaru H."/>
            <person name="Shimizu A."/>
            <person name="Harada T."/>
            <person name="Hosoyama A."/>
            <person name="Horikawa H."/>
            <person name="Wakai S."/>
            <person name="Sasaki K."/>
            <person name="Nishijima K."/>
            <person name="Ataku H."/>
            <person name="Yamazaki J."/>
            <person name="Mise M."/>
            <person name="Yamazaki S."/>
            <person name="Tanikawa S."/>
            <person name="Harayama S."/>
            <person name="Fujita N."/>
        </authorList>
    </citation>
    <scope>NUCLEOTIDE SEQUENCE [LARGE SCALE GENOMIC DNA]</scope>
    <source>
        <strain evidence="4">KA1 ( NBRC 102054)</strain>
    </source>
</reference>
<sequence length="540" mass="64722">MVNEDFENNLKKYNELFNLDYSDLEFNEFLPNIARLSDLSNDLRKIEGIDKVIKENEIFLEKKLEDYQSMYIYYILGSTYETLKRLTIINDLKNEKDSTSWDFKEYNEKEIIYLRKALLIHDNLNHPDEELKNRALTNLGNLMCDLGRYVESLDYYERLLKENNSFGMALGAKGMTLYYYASILYDNGHQFLFLKESYQYLKDSLTNESTEKHAKPVFEKYKKDIESEIPSEKLNKNLKYLNIKKYFGGSKKEIKYRKWCLENCLFINPLNDLFKKPIACSDVLSLPNMRFKEINGIEYSKPYFWGIYNQLKQEFITARYLYYEGTTFEKNHFSDKERNLLDTMDYSMYSMNIEKIKIAYKNVYSILDKIAYFLYLYFAEEFAELNVNPKTIYFKTVWYNKNNHRKFKEFIRKTDNKALLGLYWLSRDIYANNLRNNDEYIECLEPDAQNLDDLRNFLEHKHTRIHMFDYDPKSDKLFNEPENIAKDISLKEFTLKTLKMLKLVRNALIYLSCAVCIEESKKMPSNVDLEIPFYMGKIED</sequence>
<dbReference type="Proteomes" id="UP000264208">
    <property type="component" value="Chromosome"/>
</dbReference>
<dbReference type="EMBL" id="AP011526">
    <property type="protein sequence ID" value="BAP60559.1"/>
    <property type="molecule type" value="Genomic_DNA"/>
</dbReference>
<evidence type="ECO:0000313" key="4">
    <source>
        <dbReference type="Proteomes" id="UP000264208"/>
    </source>
</evidence>
<dbReference type="GeneID" id="10981865"/>
<evidence type="ECO:0000313" key="3">
    <source>
        <dbReference type="EMBL" id="BAP60559.1"/>
    </source>
</evidence>
<organism evidence="3 4">
    <name type="scientific">Methanococcus maripaludis KA1</name>
    <dbReference type="NCBI Taxonomy" id="637914"/>
    <lineage>
        <taxon>Archaea</taxon>
        <taxon>Methanobacteriati</taxon>
        <taxon>Methanobacteriota</taxon>
        <taxon>Methanomada group</taxon>
        <taxon>Methanococci</taxon>
        <taxon>Methanococcales</taxon>
        <taxon>Methanococcaceae</taxon>
        <taxon>Methanococcus</taxon>
    </lineage>
</organism>
<dbReference type="SUPFAM" id="SSF48452">
    <property type="entry name" value="TPR-like"/>
    <property type="match status" value="1"/>
</dbReference>
<dbReference type="InterPro" id="IPR019734">
    <property type="entry name" value="TPR_rpt"/>
</dbReference>
<evidence type="ECO:0000256" key="1">
    <source>
        <dbReference type="PROSITE-ProRule" id="PRU00339"/>
    </source>
</evidence>
<protein>
    <recommendedName>
        <fullName evidence="2">LA2681-like HEPN domain-containing protein</fullName>
    </recommendedName>
</protein>
<dbReference type="InterPro" id="IPR040826">
    <property type="entry name" value="HEPN_LA2681"/>
</dbReference>
<dbReference type="Gene3D" id="1.25.40.10">
    <property type="entry name" value="Tetratricopeptide repeat domain"/>
    <property type="match status" value="1"/>
</dbReference>
<evidence type="ECO:0000259" key="2">
    <source>
        <dbReference type="Pfam" id="PF18733"/>
    </source>
</evidence>
<dbReference type="AlphaFoldDB" id="A0A2Z5PCV7"/>
<dbReference type="Pfam" id="PF18733">
    <property type="entry name" value="HEPN_LA2681"/>
    <property type="match status" value="1"/>
</dbReference>
<feature type="domain" description="LA2681-like HEPN" evidence="2">
    <location>
        <begin position="301"/>
        <end position="517"/>
    </location>
</feature>
<dbReference type="RefSeq" id="WP_013998840.1">
    <property type="nucleotide sequence ID" value="NZ_AP011526.1"/>
</dbReference>